<keyword evidence="1" id="KW-1185">Reference proteome</keyword>
<dbReference type="Proteomes" id="UP000095283">
    <property type="component" value="Unplaced"/>
</dbReference>
<dbReference type="WBParaSite" id="Hba_11753">
    <property type="protein sequence ID" value="Hba_11753"/>
    <property type="gene ID" value="Hba_11753"/>
</dbReference>
<sequence>MINLFLNEWSNYCNVHGSDKLECSNCH</sequence>
<reference evidence="2" key="1">
    <citation type="submission" date="2016-11" db="UniProtKB">
        <authorList>
            <consortium name="WormBaseParasite"/>
        </authorList>
    </citation>
    <scope>IDENTIFICATION</scope>
</reference>
<accession>A0A1I7X2R9</accession>
<dbReference type="AlphaFoldDB" id="A0A1I7X2R9"/>
<protein>
    <submittedName>
        <fullName evidence="2">Uncharacterized protein</fullName>
    </submittedName>
</protein>
<organism evidence="1 2">
    <name type="scientific">Heterorhabditis bacteriophora</name>
    <name type="common">Entomopathogenic nematode worm</name>
    <dbReference type="NCBI Taxonomy" id="37862"/>
    <lineage>
        <taxon>Eukaryota</taxon>
        <taxon>Metazoa</taxon>
        <taxon>Ecdysozoa</taxon>
        <taxon>Nematoda</taxon>
        <taxon>Chromadorea</taxon>
        <taxon>Rhabditida</taxon>
        <taxon>Rhabditina</taxon>
        <taxon>Rhabditomorpha</taxon>
        <taxon>Strongyloidea</taxon>
        <taxon>Heterorhabditidae</taxon>
        <taxon>Heterorhabditis</taxon>
    </lineage>
</organism>
<name>A0A1I7X2R9_HETBA</name>
<evidence type="ECO:0000313" key="2">
    <source>
        <dbReference type="WBParaSite" id="Hba_11753"/>
    </source>
</evidence>
<proteinExistence type="predicted"/>
<evidence type="ECO:0000313" key="1">
    <source>
        <dbReference type="Proteomes" id="UP000095283"/>
    </source>
</evidence>